<organism evidence="1 2">
    <name type="scientific">Microbacterium croceum</name>
    <dbReference type="NCBI Taxonomy" id="2851645"/>
    <lineage>
        <taxon>Bacteria</taxon>
        <taxon>Bacillati</taxon>
        <taxon>Actinomycetota</taxon>
        <taxon>Actinomycetes</taxon>
        <taxon>Micrococcales</taxon>
        <taxon>Microbacteriaceae</taxon>
        <taxon>Microbacterium</taxon>
    </lineage>
</organism>
<gene>
    <name evidence="1" type="ORF">KZC51_04475</name>
</gene>
<dbReference type="RefSeq" id="WP_247628810.1">
    <property type="nucleotide sequence ID" value="NZ_JAHWXN010000001.1"/>
</dbReference>
<keyword evidence="2" id="KW-1185">Reference proteome</keyword>
<comment type="caution">
    <text evidence="1">The sequence shown here is derived from an EMBL/GenBank/DDBJ whole genome shotgun (WGS) entry which is preliminary data.</text>
</comment>
<dbReference type="EMBL" id="JAHWXN010000001">
    <property type="protein sequence ID" value="MCK2035386.1"/>
    <property type="molecule type" value="Genomic_DNA"/>
</dbReference>
<reference evidence="1 2" key="1">
    <citation type="submission" date="2021-06" db="EMBL/GenBank/DDBJ databases">
        <title>Genome-based taxonomic framework of Microbacterium strains isolated from marine environment, the description of four new species and reclassification of four preexisting species.</title>
        <authorList>
            <person name="Lee S.D."/>
            <person name="Kim S.-M."/>
            <person name="Byeon Y.-S."/>
            <person name="Yang H.L."/>
            <person name="Kim I.S."/>
        </authorList>
    </citation>
    <scope>NUCLEOTIDE SEQUENCE [LARGE SCALE GENOMIC DNA]</scope>
    <source>
        <strain evidence="1 2">SSW1-49</strain>
    </source>
</reference>
<evidence type="ECO:0000313" key="1">
    <source>
        <dbReference type="EMBL" id="MCK2035386.1"/>
    </source>
</evidence>
<sequence>MKKALGIAITVVILLVTSGCVGQPMENRTTAVEWQDAKATAQTVELEIAGLIPADEVVSIDQHETGSLFSCDEKRHRWTGITYVTLVPGAKIEAVVKQMEKGLGALFSEDGDFKISNYRDMSDEYTVTAESPTTGESYLFGQDDSVTISIDSWSQCFTLPEGTYPGGSF</sequence>
<accession>A0ABT0FCA4</accession>
<dbReference type="PROSITE" id="PS51257">
    <property type="entry name" value="PROKAR_LIPOPROTEIN"/>
    <property type="match status" value="1"/>
</dbReference>
<evidence type="ECO:0000313" key="2">
    <source>
        <dbReference type="Proteomes" id="UP001300096"/>
    </source>
</evidence>
<name>A0ABT0FCA4_9MICO</name>
<dbReference type="Proteomes" id="UP001300096">
    <property type="component" value="Unassembled WGS sequence"/>
</dbReference>
<protein>
    <submittedName>
        <fullName evidence="1">Uncharacterized protein</fullName>
    </submittedName>
</protein>
<proteinExistence type="predicted"/>